<evidence type="ECO:0000256" key="4">
    <source>
        <dbReference type="ARBA" id="ARBA00022448"/>
    </source>
</evidence>
<feature type="transmembrane region" description="Helical" evidence="9">
    <location>
        <begin position="12"/>
        <end position="34"/>
    </location>
</feature>
<gene>
    <name evidence="11" type="ORF">GCM10008111_20250</name>
</gene>
<comment type="similarity">
    <text evidence="2 9">Belongs to the binding-protein-dependent transport system permease family. CysTW subfamily.</text>
</comment>
<keyword evidence="7 9" id="KW-1133">Transmembrane helix</keyword>
<protein>
    <recommendedName>
        <fullName evidence="3 9">Phosphate transport system permease protein PstA</fullName>
    </recommendedName>
</protein>
<dbReference type="Gene3D" id="1.10.3720.10">
    <property type="entry name" value="MetI-like"/>
    <property type="match status" value="1"/>
</dbReference>
<accession>A0ABQ2WNU4</accession>
<keyword evidence="12" id="KW-1185">Reference proteome</keyword>
<sequence length="451" mass="49633">MNQSALQGRLLYCFSALSTAFILLMLLLLSLLMLSRGLSLFWPAELVQFRYQEGANTFLVAGEVISKQRLSLQQQADAGYTDVGDGERILVKQGYTAPGQPSFRWYWQTHISELHYPAELSVVRVPSLGELYGYMQQSDAGYHTFQWLSGNTVTLATEDIELHLQPNQLTWLDKLKVFATEWWQFLSREPRSANSAGGIGPAIVGTLVSVMLMALLVAPIGVMAGIYLHEYAKDGRFVRLVRISVHNLAGVPSVVFGVFGLGFFVYVLGGSIDQLFYAERLPQPTFGTPGLIWVSLTLALLTLPIVIVATEEGLARVPMSLRLGGYAVGATKAEVLRKLILPLAKPAMLTGVVLAISRAAGEVAPLIFVGVVKYAPSLPISSEWPFIHTNQQIMSLGFQIYDVGLQSSNADAAEPRVYAIALVLLFIIGSLNVIAMRLRQRYRSQLRDVQL</sequence>
<dbReference type="Proteomes" id="UP000634667">
    <property type="component" value="Unassembled WGS sequence"/>
</dbReference>
<dbReference type="PROSITE" id="PS50928">
    <property type="entry name" value="ABC_TM1"/>
    <property type="match status" value="1"/>
</dbReference>
<dbReference type="NCBIfam" id="TIGR00974">
    <property type="entry name" value="3a0107s02c"/>
    <property type="match status" value="1"/>
</dbReference>
<feature type="transmembrane region" description="Helical" evidence="9">
    <location>
        <begin position="202"/>
        <end position="228"/>
    </location>
</feature>
<organism evidence="11 12">
    <name type="scientific">Alishewanella tabrizica</name>
    <dbReference type="NCBI Taxonomy" id="671278"/>
    <lineage>
        <taxon>Bacteria</taxon>
        <taxon>Pseudomonadati</taxon>
        <taxon>Pseudomonadota</taxon>
        <taxon>Gammaproteobacteria</taxon>
        <taxon>Alteromonadales</taxon>
        <taxon>Alteromonadaceae</taxon>
        <taxon>Alishewanella</taxon>
    </lineage>
</organism>
<evidence type="ECO:0000259" key="10">
    <source>
        <dbReference type="PROSITE" id="PS50928"/>
    </source>
</evidence>
<dbReference type="InterPro" id="IPR000515">
    <property type="entry name" value="MetI-like"/>
</dbReference>
<proteinExistence type="inferred from homology"/>
<evidence type="ECO:0000256" key="5">
    <source>
        <dbReference type="ARBA" id="ARBA00022475"/>
    </source>
</evidence>
<name>A0ABQ2WNU4_9ALTE</name>
<feature type="domain" description="ABC transmembrane type-1" evidence="10">
    <location>
        <begin position="203"/>
        <end position="435"/>
    </location>
</feature>
<evidence type="ECO:0000256" key="1">
    <source>
        <dbReference type="ARBA" id="ARBA00004651"/>
    </source>
</evidence>
<dbReference type="Pfam" id="PF00528">
    <property type="entry name" value="BPD_transp_1"/>
    <property type="match status" value="1"/>
</dbReference>
<comment type="subcellular location">
    <subcellularLocation>
        <location evidence="9">Cell inner membrane</location>
        <topology evidence="9">Multi-pass membrane protein</topology>
    </subcellularLocation>
    <subcellularLocation>
        <location evidence="1">Cell membrane</location>
        <topology evidence="1">Multi-pass membrane protein</topology>
    </subcellularLocation>
</comment>
<evidence type="ECO:0000256" key="7">
    <source>
        <dbReference type="ARBA" id="ARBA00022989"/>
    </source>
</evidence>
<evidence type="ECO:0000256" key="9">
    <source>
        <dbReference type="RuleBase" id="RU363043"/>
    </source>
</evidence>
<evidence type="ECO:0000256" key="8">
    <source>
        <dbReference type="ARBA" id="ARBA00023136"/>
    </source>
</evidence>
<evidence type="ECO:0000256" key="3">
    <source>
        <dbReference type="ARBA" id="ARBA00016864"/>
    </source>
</evidence>
<evidence type="ECO:0000313" key="11">
    <source>
        <dbReference type="EMBL" id="GGW64315.1"/>
    </source>
</evidence>
<evidence type="ECO:0000313" key="12">
    <source>
        <dbReference type="Proteomes" id="UP000634667"/>
    </source>
</evidence>
<feature type="transmembrane region" description="Helical" evidence="9">
    <location>
        <begin position="290"/>
        <end position="310"/>
    </location>
</feature>
<dbReference type="PANTHER" id="PTHR43470:SF6">
    <property type="entry name" value="PHOSPHATE TRANSPORT SYSTEM PERMEASE PROTEIN PSTA"/>
    <property type="match status" value="1"/>
</dbReference>
<keyword evidence="8 9" id="KW-0472">Membrane</keyword>
<dbReference type="EMBL" id="BMYR01000008">
    <property type="protein sequence ID" value="GGW64315.1"/>
    <property type="molecule type" value="Genomic_DNA"/>
</dbReference>
<evidence type="ECO:0000256" key="2">
    <source>
        <dbReference type="ARBA" id="ARBA00007069"/>
    </source>
</evidence>
<dbReference type="InterPro" id="IPR035906">
    <property type="entry name" value="MetI-like_sf"/>
</dbReference>
<dbReference type="SUPFAM" id="SSF161098">
    <property type="entry name" value="MetI-like"/>
    <property type="match status" value="1"/>
</dbReference>
<evidence type="ECO:0000256" key="6">
    <source>
        <dbReference type="ARBA" id="ARBA00022692"/>
    </source>
</evidence>
<dbReference type="CDD" id="cd06261">
    <property type="entry name" value="TM_PBP2"/>
    <property type="match status" value="1"/>
</dbReference>
<keyword evidence="5 9" id="KW-1003">Cell membrane</keyword>
<dbReference type="InterPro" id="IPR005672">
    <property type="entry name" value="Phosphate_PstA"/>
</dbReference>
<keyword evidence="4" id="KW-0813">Transport</keyword>
<feature type="transmembrane region" description="Helical" evidence="9">
    <location>
        <begin position="248"/>
        <end position="270"/>
    </location>
</feature>
<comment type="caution">
    <text evidence="11">The sequence shown here is derived from an EMBL/GenBank/DDBJ whole genome shotgun (WGS) entry which is preliminary data.</text>
</comment>
<feature type="transmembrane region" description="Helical" evidence="9">
    <location>
        <begin position="417"/>
        <end position="438"/>
    </location>
</feature>
<dbReference type="PANTHER" id="PTHR43470">
    <property type="entry name" value="PHOSPHATE TRANSPORT SYSTEM PERMEASE PROTEIN PSTA-RELATED"/>
    <property type="match status" value="1"/>
</dbReference>
<reference evidence="12" key="1">
    <citation type="journal article" date="2019" name="Int. J. Syst. Evol. Microbiol.">
        <title>The Global Catalogue of Microorganisms (GCM) 10K type strain sequencing project: providing services to taxonomists for standard genome sequencing and annotation.</title>
        <authorList>
            <consortium name="The Broad Institute Genomics Platform"/>
            <consortium name="The Broad Institute Genome Sequencing Center for Infectious Disease"/>
            <person name="Wu L."/>
            <person name="Ma J."/>
        </authorList>
    </citation>
    <scope>NUCLEOTIDE SEQUENCE [LARGE SCALE GENOMIC DNA]</scope>
    <source>
        <strain evidence="12">KCTC 23723</strain>
    </source>
</reference>
<keyword evidence="6 9" id="KW-0812">Transmembrane</keyword>
<dbReference type="RefSeq" id="WP_189483105.1">
    <property type="nucleotide sequence ID" value="NZ_BMYR01000008.1"/>
</dbReference>
<feature type="transmembrane region" description="Helical" evidence="9">
    <location>
        <begin position="347"/>
        <end position="372"/>
    </location>
</feature>